<dbReference type="UniPathway" id="UPA00068">
    <property type="reaction ID" value="UER00113"/>
</dbReference>
<evidence type="ECO:0000259" key="12">
    <source>
        <dbReference type="Pfam" id="PF20979"/>
    </source>
</evidence>
<dbReference type="EC" id="6.3.4.5" evidence="3"/>
<dbReference type="SUPFAM" id="SSF69864">
    <property type="entry name" value="Argininosuccinate synthetase, C-terminal domain"/>
    <property type="match status" value="1"/>
</dbReference>
<dbReference type="GO" id="GO:0005524">
    <property type="term" value="F:ATP binding"/>
    <property type="evidence" value="ECO:0007669"/>
    <property type="project" value="UniProtKB-KW"/>
</dbReference>
<dbReference type="GO" id="GO:0004055">
    <property type="term" value="F:argininosuccinate synthase activity"/>
    <property type="evidence" value="ECO:0007669"/>
    <property type="project" value="UniProtKB-EC"/>
</dbReference>
<feature type="domain" description="Arginosuccinate synthase-like N-terminal" evidence="11">
    <location>
        <begin position="56"/>
        <end position="220"/>
    </location>
</feature>
<keyword evidence="14" id="KW-1185">Reference proteome</keyword>
<keyword evidence="9" id="KW-0067">ATP-binding</keyword>
<evidence type="ECO:0000313" key="14">
    <source>
        <dbReference type="Proteomes" id="UP000323011"/>
    </source>
</evidence>
<dbReference type="GO" id="GO:0000050">
    <property type="term" value="P:urea cycle"/>
    <property type="evidence" value="ECO:0007669"/>
    <property type="project" value="TreeGrafter"/>
</dbReference>
<dbReference type="PROSITE" id="PS00565">
    <property type="entry name" value="ARGININOSUCCIN_SYN_2"/>
    <property type="match status" value="1"/>
</dbReference>
<dbReference type="InterPro" id="IPR048267">
    <property type="entry name" value="Arginosuc_syn_N"/>
</dbReference>
<evidence type="ECO:0000256" key="3">
    <source>
        <dbReference type="ARBA" id="ARBA00012286"/>
    </source>
</evidence>
<sequence>MLARALARTSRVVPSAMATAVRAASSSAVAAPAAAAAAGAVPSWARNLSGQGAKGKVVLLYSGGLDTSCILLWLLEQGYDVHAYVANLGQEEDFEAAREKATKIGAAGVHIEDLREDFLTNYIYPSIQCNAMYENLYLLGTSIARPCISKRAVEIAKREGCDFVSHGATGKGNDQVRFELSMYALAPHLKMIVPWRDPSFFERFQGRSDLLAYAADNGLPVVQTKAKPYSMDENMFHISYEAGVLEDPANAPSDDMFRLTTNPEDAPDTPEYIAVTFDQGIPVKVENIAEGHERTIDNQLEAFLYLNEVAGRHGVGRVDVVENRFVGMKSRGIYETPAGEVLRTAHIGLEGLTLDREVFKLRDMYSAKFAEYCYNGFWFSPEMDFVLKAVKESQKNVSGRVVVKLFKGRASIHTRESPVSLYDKNIVSMDVAGGYNPADAEGFIRINSLRLKAHAAREKSLGRTL</sequence>
<evidence type="ECO:0000256" key="10">
    <source>
        <dbReference type="ARBA" id="ARBA00029916"/>
    </source>
</evidence>
<dbReference type="GO" id="GO:0000053">
    <property type="term" value="P:argininosuccinate metabolic process"/>
    <property type="evidence" value="ECO:0007669"/>
    <property type="project" value="TreeGrafter"/>
</dbReference>
<evidence type="ECO:0000256" key="7">
    <source>
        <dbReference type="ARBA" id="ARBA00022605"/>
    </source>
</evidence>
<dbReference type="Proteomes" id="UP000323011">
    <property type="component" value="Unassembled WGS sequence"/>
</dbReference>
<dbReference type="Gene3D" id="3.90.1260.10">
    <property type="entry name" value="Argininosuccinate synthetase, chain A, domain 2"/>
    <property type="match status" value="1"/>
</dbReference>
<comment type="caution">
    <text evidence="13">The sequence shown here is derived from an EMBL/GenBank/DDBJ whole genome shotgun (WGS) entry which is preliminary data.</text>
</comment>
<comment type="pathway">
    <text evidence="1">Amino-acid biosynthesis; L-arginine biosynthesis; L-arginine from L-ornithine and carbamoyl phosphate: step 2/3.</text>
</comment>
<organism evidence="13 14">
    <name type="scientific">Cafeteria roenbergensis</name>
    <name type="common">Marine flagellate</name>
    <dbReference type="NCBI Taxonomy" id="33653"/>
    <lineage>
        <taxon>Eukaryota</taxon>
        <taxon>Sar</taxon>
        <taxon>Stramenopiles</taxon>
        <taxon>Bigyra</taxon>
        <taxon>Opalozoa</taxon>
        <taxon>Bicosoecida</taxon>
        <taxon>Cafeteriaceae</taxon>
        <taxon>Cafeteria</taxon>
    </lineage>
</organism>
<accession>A0A5A8C206</accession>
<dbReference type="InterPro" id="IPR048268">
    <property type="entry name" value="Arginosuc_syn_C"/>
</dbReference>
<evidence type="ECO:0000256" key="4">
    <source>
        <dbReference type="ARBA" id="ARBA00014810"/>
    </source>
</evidence>
<keyword evidence="7" id="KW-0028">Amino-acid biosynthesis</keyword>
<dbReference type="FunFam" id="3.40.50.620:FF:000019">
    <property type="entry name" value="Argininosuccinate synthase"/>
    <property type="match status" value="1"/>
</dbReference>
<dbReference type="InterPro" id="IPR018223">
    <property type="entry name" value="Arginosuc_synth_CS"/>
</dbReference>
<dbReference type="InterPro" id="IPR023434">
    <property type="entry name" value="Arginosuc_synth_type_1_subfam"/>
</dbReference>
<evidence type="ECO:0000256" key="9">
    <source>
        <dbReference type="ARBA" id="ARBA00022840"/>
    </source>
</evidence>
<gene>
    <name evidence="13" type="ORF">FNF29_07899</name>
</gene>
<dbReference type="NCBIfam" id="TIGR00032">
    <property type="entry name" value="argG"/>
    <property type="match status" value="1"/>
</dbReference>
<dbReference type="FunFam" id="3.90.1260.10:FF:000003">
    <property type="entry name" value="Argininosuccinate synthase"/>
    <property type="match status" value="1"/>
</dbReference>
<dbReference type="InterPro" id="IPR024074">
    <property type="entry name" value="AS_cat/multimer_dom_body"/>
</dbReference>
<comment type="subunit">
    <text evidence="2">Homotetramer.</text>
</comment>
<dbReference type="Pfam" id="PF20979">
    <property type="entry name" value="Arginosuc_syn_C"/>
    <property type="match status" value="1"/>
</dbReference>
<protein>
    <recommendedName>
        <fullName evidence="4">Argininosuccinate synthase</fullName>
        <ecNumber evidence="3">6.3.4.5</ecNumber>
    </recommendedName>
    <alternativeName>
        <fullName evidence="10">Citrulline--aspartate ligase</fullName>
    </alternativeName>
</protein>
<evidence type="ECO:0000259" key="11">
    <source>
        <dbReference type="Pfam" id="PF00764"/>
    </source>
</evidence>
<dbReference type="CDD" id="cd01999">
    <property type="entry name" value="ASS"/>
    <property type="match status" value="1"/>
</dbReference>
<name>A0A5A8C206_CAFRO</name>
<dbReference type="InterPro" id="IPR001518">
    <property type="entry name" value="Arginosuc_synth"/>
</dbReference>
<dbReference type="AlphaFoldDB" id="A0A5A8C206"/>
<proteinExistence type="inferred from homology"/>
<keyword evidence="5" id="KW-0055">Arginine biosynthesis</keyword>
<evidence type="ECO:0000256" key="2">
    <source>
        <dbReference type="ARBA" id="ARBA00011881"/>
    </source>
</evidence>
<dbReference type="PANTHER" id="PTHR11587">
    <property type="entry name" value="ARGININOSUCCINATE SYNTHASE"/>
    <property type="match status" value="1"/>
</dbReference>
<dbReference type="OMA" id="WRWTVSP"/>
<evidence type="ECO:0000256" key="6">
    <source>
        <dbReference type="ARBA" id="ARBA00022598"/>
    </source>
</evidence>
<dbReference type="HAMAP" id="MF_00005">
    <property type="entry name" value="Arg_succ_synth_type1"/>
    <property type="match status" value="1"/>
</dbReference>
<reference evidence="13 14" key="1">
    <citation type="submission" date="2019-07" db="EMBL/GenBank/DDBJ databases">
        <title>Genomes of Cafeteria roenbergensis.</title>
        <authorList>
            <person name="Fischer M.G."/>
            <person name="Hackl T."/>
            <person name="Roman M."/>
        </authorList>
    </citation>
    <scope>NUCLEOTIDE SEQUENCE [LARGE SCALE GENOMIC DNA]</scope>
    <source>
        <strain evidence="13 14">BVI</strain>
    </source>
</reference>
<evidence type="ECO:0000256" key="1">
    <source>
        <dbReference type="ARBA" id="ARBA00004967"/>
    </source>
</evidence>
<dbReference type="GO" id="GO:0006526">
    <property type="term" value="P:L-arginine biosynthetic process"/>
    <property type="evidence" value="ECO:0007669"/>
    <property type="project" value="UniProtKB-UniPathway"/>
</dbReference>
<dbReference type="Pfam" id="PF00764">
    <property type="entry name" value="Arginosuc_synth"/>
    <property type="match status" value="1"/>
</dbReference>
<dbReference type="PANTHER" id="PTHR11587:SF2">
    <property type="entry name" value="ARGININOSUCCINATE SYNTHASE"/>
    <property type="match status" value="1"/>
</dbReference>
<dbReference type="EMBL" id="VLTN01000081">
    <property type="protein sequence ID" value="KAA0146657.1"/>
    <property type="molecule type" value="Genomic_DNA"/>
</dbReference>
<dbReference type="SUPFAM" id="SSF52402">
    <property type="entry name" value="Adenine nucleotide alpha hydrolases-like"/>
    <property type="match status" value="1"/>
</dbReference>
<dbReference type="InterPro" id="IPR014729">
    <property type="entry name" value="Rossmann-like_a/b/a_fold"/>
</dbReference>
<keyword evidence="8" id="KW-0547">Nucleotide-binding</keyword>
<evidence type="ECO:0000313" key="13">
    <source>
        <dbReference type="EMBL" id="KAA0146657.1"/>
    </source>
</evidence>
<feature type="domain" description="Arginosuccinate synthase C-terminal" evidence="12">
    <location>
        <begin position="229"/>
        <end position="452"/>
    </location>
</feature>
<dbReference type="GO" id="GO:0005737">
    <property type="term" value="C:cytoplasm"/>
    <property type="evidence" value="ECO:0007669"/>
    <property type="project" value="TreeGrafter"/>
</dbReference>
<keyword evidence="6" id="KW-0436">Ligase</keyword>
<evidence type="ECO:0000256" key="5">
    <source>
        <dbReference type="ARBA" id="ARBA00022571"/>
    </source>
</evidence>
<dbReference type="PROSITE" id="PS00564">
    <property type="entry name" value="ARGININOSUCCIN_SYN_1"/>
    <property type="match status" value="1"/>
</dbReference>
<evidence type="ECO:0000256" key="8">
    <source>
        <dbReference type="ARBA" id="ARBA00022741"/>
    </source>
</evidence>
<dbReference type="Gene3D" id="3.40.50.620">
    <property type="entry name" value="HUPs"/>
    <property type="match status" value="1"/>
</dbReference>
<dbReference type="NCBIfam" id="NF001770">
    <property type="entry name" value="PRK00509.1"/>
    <property type="match status" value="1"/>
</dbReference>